<dbReference type="Pfam" id="PF07593">
    <property type="entry name" value="UnbV_ASPIC"/>
    <property type="match status" value="1"/>
</dbReference>
<evidence type="ECO:0000259" key="4">
    <source>
        <dbReference type="Pfam" id="PF07593"/>
    </source>
</evidence>
<protein>
    <submittedName>
        <fullName evidence="5">ASPIC and UnbV</fullName>
    </submittedName>
</protein>
<dbReference type="InterPro" id="IPR019734">
    <property type="entry name" value="TPR_rpt"/>
</dbReference>
<dbReference type="InterPro" id="IPR013517">
    <property type="entry name" value="FG-GAP"/>
</dbReference>
<dbReference type="PANTHER" id="PTHR16026">
    <property type="entry name" value="CARTILAGE ACIDIC PROTEIN 1"/>
    <property type="match status" value="1"/>
</dbReference>
<keyword evidence="2" id="KW-0802">TPR repeat</keyword>
<dbReference type="InterPro" id="IPR011519">
    <property type="entry name" value="UnbV_ASPIC"/>
</dbReference>
<feature type="compositionally biased region" description="Pro residues" evidence="3">
    <location>
        <begin position="103"/>
        <end position="119"/>
    </location>
</feature>
<keyword evidence="6" id="KW-1185">Reference proteome</keyword>
<keyword evidence="1" id="KW-0732">Signal</keyword>
<dbReference type="Pfam" id="PF13517">
    <property type="entry name" value="FG-GAP_3"/>
    <property type="match status" value="2"/>
</dbReference>
<evidence type="ECO:0000256" key="2">
    <source>
        <dbReference type="PROSITE-ProRule" id="PRU00339"/>
    </source>
</evidence>
<evidence type="ECO:0000256" key="3">
    <source>
        <dbReference type="SAM" id="MobiDB-lite"/>
    </source>
</evidence>
<sequence>MLCVSKHRLACDVGTSTRWHESFLPTIPPTHLPTHPRFHLVAMDQVLPPLRIALKASKFFHSLLMALLITLAGGCNSQPQPSGDRQPNAADPSNSAASNQPLPEQPAKPQPAKPQPAKPQPASSESADNPGPSETFTTRLASATQLIRDGKPDAAAAILQQLLIAQPNNPAVIFQLASGYAQQDQLSAAVELLDRIDTSQAEAYLAAQGQSADWCLSLKRYTDAERRYRTVLKFAPTATPALRNLAYLYNRQGRRFEAVQLIHELCRAGDVRQDELHAMISVPSAMYDDPQQTPKINQRPYWPIGPGANARRLYNQQRYAEALEMLDEGFAEQTIDLATATLYGRIAASALDDQRISLWASKHSEAWTASPDYWVAMGIQCLNQQRFREAVRCFAETIKRDPTDLQAISLIRQALIALGEDDLAHRWNQHWRANREVLRVSNQISAADQPNADLAGDLADRLLALNRPLEAVLWKTIEASQRKLGQQVFQQLNHQHQQIVSSKTCFPSLKQRLCGMPIDSYPLPDLDALFPERESTLHGRQPEAQPTEPDSIASPQNAPAIVFADVAQSRGLNQAYTFADTQRSDGFAIYEIMGSAIACIDVDLDGWCDVYFGQGGTEPPIVSGGGHNQLFRQVDHAFVETSHQSDSACNDFTTGLTVGDWNQDGFPDLALAVLGNEQLLINQGDGTFRTMALNHDDDPWHLPASMAMGDINGDQLPDLFQVGYVEDKQLARRPERDSNGQITEALSPHQYRAAEDRVWINRGDGSFQQQALPANNGSHKTGLGVLLGPLAGTGTNQVFVGNDQHQNQLWQWKPAANADAVDQWIESATLLGCGFSSTGAGTASMGVAAADYDRNGLLDIHIANYQDEASSLFMQQSGSFRDRIVAAGMDLDSRLVLGFGCQPIDADNDGWIDLAVTNGHVENLHQAGQPFEQPPQLFRNLSGQFRLSAVEPAAGYWNGKYVGRAMATADVDRNGKLDLLISHLDVPVALLENQTQSTNHWVQFSLIGTTDERSAVGTRIQIKLGAEQQTHALLGGSGFLSSNQGLIHAGLGRHESVDQLEVFWPSGQREVLTDLASDRHYQIIQGQGLQALPTAR</sequence>
<dbReference type="InterPro" id="IPR028994">
    <property type="entry name" value="Integrin_alpha_N"/>
</dbReference>
<feature type="repeat" description="TPR" evidence="2">
    <location>
        <begin position="371"/>
        <end position="404"/>
    </location>
</feature>
<dbReference type="InterPro" id="IPR011990">
    <property type="entry name" value="TPR-like_helical_dom_sf"/>
</dbReference>
<evidence type="ECO:0000313" key="5">
    <source>
        <dbReference type="EMBL" id="QDT59136.1"/>
    </source>
</evidence>
<feature type="compositionally biased region" description="Low complexity" evidence="3">
    <location>
        <begin position="86"/>
        <end position="102"/>
    </location>
</feature>
<dbReference type="AlphaFoldDB" id="A0A517SSP0"/>
<dbReference type="Gene3D" id="2.130.10.130">
    <property type="entry name" value="Integrin alpha, N-terminal"/>
    <property type="match status" value="2"/>
</dbReference>
<accession>A0A517SSP0</accession>
<dbReference type="SUPFAM" id="SSF48452">
    <property type="entry name" value="TPR-like"/>
    <property type="match status" value="2"/>
</dbReference>
<feature type="region of interest" description="Disordered" evidence="3">
    <location>
        <begin position="77"/>
        <end position="136"/>
    </location>
</feature>
<dbReference type="Gene3D" id="1.25.40.10">
    <property type="entry name" value="Tetratricopeptide repeat domain"/>
    <property type="match status" value="3"/>
</dbReference>
<proteinExistence type="predicted"/>
<dbReference type="Proteomes" id="UP000315003">
    <property type="component" value="Chromosome"/>
</dbReference>
<dbReference type="InterPro" id="IPR027039">
    <property type="entry name" value="Crtac1"/>
</dbReference>
<evidence type="ECO:0000313" key="6">
    <source>
        <dbReference type="Proteomes" id="UP000315003"/>
    </source>
</evidence>
<organism evidence="5 6">
    <name type="scientific">Stieleria bergensis</name>
    <dbReference type="NCBI Taxonomy" id="2528025"/>
    <lineage>
        <taxon>Bacteria</taxon>
        <taxon>Pseudomonadati</taxon>
        <taxon>Planctomycetota</taxon>
        <taxon>Planctomycetia</taxon>
        <taxon>Pirellulales</taxon>
        <taxon>Pirellulaceae</taxon>
        <taxon>Stieleria</taxon>
    </lineage>
</organism>
<evidence type="ECO:0000256" key="1">
    <source>
        <dbReference type="ARBA" id="ARBA00022729"/>
    </source>
</evidence>
<dbReference type="EMBL" id="CP036272">
    <property type="protein sequence ID" value="QDT59136.1"/>
    <property type="molecule type" value="Genomic_DNA"/>
</dbReference>
<gene>
    <name evidence="5" type="ORF">SV7mr_16430</name>
</gene>
<feature type="region of interest" description="Disordered" evidence="3">
    <location>
        <begin position="535"/>
        <end position="555"/>
    </location>
</feature>
<dbReference type="SUPFAM" id="SSF69318">
    <property type="entry name" value="Integrin alpha N-terminal domain"/>
    <property type="match status" value="1"/>
</dbReference>
<reference evidence="5 6" key="1">
    <citation type="submission" date="2019-02" db="EMBL/GenBank/DDBJ databases">
        <title>Deep-cultivation of Planctomycetes and their phenomic and genomic characterization uncovers novel biology.</title>
        <authorList>
            <person name="Wiegand S."/>
            <person name="Jogler M."/>
            <person name="Boedeker C."/>
            <person name="Pinto D."/>
            <person name="Vollmers J."/>
            <person name="Rivas-Marin E."/>
            <person name="Kohn T."/>
            <person name="Peeters S.H."/>
            <person name="Heuer A."/>
            <person name="Rast P."/>
            <person name="Oberbeckmann S."/>
            <person name="Bunk B."/>
            <person name="Jeske O."/>
            <person name="Meyerdierks A."/>
            <person name="Storesund J.E."/>
            <person name="Kallscheuer N."/>
            <person name="Luecker S."/>
            <person name="Lage O.M."/>
            <person name="Pohl T."/>
            <person name="Merkel B.J."/>
            <person name="Hornburger P."/>
            <person name="Mueller R.-W."/>
            <person name="Bruemmer F."/>
            <person name="Labrenz M."/>
            <person name="Spormann A.M."/>
            <person name="Op den Camp H."/>
            <person name="Overmann J."/>
            <person name="Amann R."/>
            <person name="Jetten M.S.M."/>
            <person name="Mascher T."/>
            <person name="Medema M.H."/>
            <person name="Devos D.P."/>
            <person name="Kaster A.-K."/>
            <person name="Ovreas L."/>
            <person name="Rohde M."/>
            <person name="Galperin M.Y."/>
            <person name="Jogler C."/>
        </authorList>
    </citation>
    <scope>NUCLEOTIDE SEQUENCE [LARGE SCALE GENOMIC DNA]</scope>
    <source>
        <strain evidence="5 6">SV_7m_r</strain>
    </source>
</reference>
<dbReference type="PROSITE" id="PS50005">
    <property type="entry name" value="TPR"/>
    <property type="match status" value="1"/>
</dbReference>
<dbReference type="PANTHER" id="PTHR16026:SF0">
    <property type="entry name" value="CARTILAGE ACIDIC PROTEIN 1"/>
    <property type="match status" value="1"/>
</dbReference>
<dbReference type="Pfam" id="PF14559">
    <property type="entry name" value="TPR_19"/>
    <property type="match status" value="1"/>
</dbReference>
<name>A0A517SSP0_9BACT</name>
<feature type="domain" description="ASPIC/UnbV" evidence="4">
    <location>
        <begin position="1015"/>
        <end position="1081"/>
    </location>
</feature>